<dbReference type="InterPro" id="IPR024606">
    <property type="entry name" value="KIAA1549"/>
</dbReference>
<gene>
    <name evidence="3" type="ORF">PHET_09677</name>
</gene>
<evidence type="ECO:0000313" key="4">
    <source>
        <dbReference type="Proteomes" id="UP000748531"/>
    </source>
</evidence>
<keyword evidence="2" id="KW-1133">Transmembrane helix</keyword>
<feature type="region of interest" description="Disordered" evidence="1">
    <location>
        <begin position="246"/>
        <end position="278"/>
    </location>
</feature>
<dbReference type="Pfam" id="PF12877">
    <property type="entry name" value="KIAA1549"/>
    <property type="match status" value="1"/>
</dbReference>
<reference evidence="3" key="1">
    <citation type="submission" date="2019-05" db="EMBL/GenBank/DDBJ databases">
        <title>Annotation for the trematode Paragonimus heterotremus.</title>
        <authorList>
            <person name="Choi Y.-J."/>
        </authorList>
    </citation>
    <scope>NUCLEOTIDE SEQUENCE</scope>
    <source>
        <strain evidence="3">LC</strain>
    </source>
</reference>
<feature type="compositionally biased region" description="Basic and acidic residues" evidence="1">
    <location>
        <begin position="260"/>
        <end position="270"/>
    </location>
</feature>
<feature type="region of interest" description="Disordered" evidence="1">
    <location>
        <begin position="197"/>
        <end position="218"/>
    </location>
</feature>
<evidence type="ECO:0000256" key="2">
    <source>
        <dbReference type="SAM" id="Phobius"/>
    </source>
</evidence>
<dbReference type="EMBL" id="LUCH01006543">
    <property type="protein sequence ID" value="KAF5397253.1"/>
    <property type="molecule type" value="Genomic_DNA"/>
</dbReference>
<evidence type="ECO:0000256" key="1">
    <source>
        <dbReference type="SAM" id="MobiDB-lite"/>
    </source>
</evidence>
<dbReference type="AlphaFoldDB" id="A0A8J4WEM1"/>
<name>A0A8J4WEM1_9TREM</name>
<keyword evidence="2" id="KW-0812">Transmembrane</keyword>
<keyword evidence="2" id="KW-0472">Membrane</keyword>
<protein>
    <submittedName>
        <fullName evidence="3">Uncharacterized protein</fullName>
    </submittedName>
</protein>
<organism evidence="3 4">
    <name type="scientific">Paragonimus heterotremus</name>
    <dbReference type="NCBI Taxonomy" id="100268"/>
    <lineage>
        <taxon>Eukaryota</taxon>
        <taxon>Metazoa</taxon>
        <taxon>Spiralia</taxon>
        <taxon>Lophotrochozoa</taxon>
        <taxon>Platyhelminthes</taxon>
        <taxon>Trematoda</taxon>
        <taxon>Digenea</taxon>
        <taxon>Plagiorchiida</taxon>
        <taxon>Troglotremata</taxon>
        <taxon>Troglotrematidae</taxon>
        <taxon>Paragonimus</taxon>
    </lineage>
</organism>
<keyword evidence="4" id="KW-1185">Reference proteome</keyword>
<proteinExistence type="predicted"/>
<comment type="caution">
    <text evidence="3">The sequence shown here is derived from an EMBL/GenBank/DDBJ whole genome shotgun (WGS) entry which is preliminary data.</text>
</comment>
<accession>A0A8J4WEM1</accession>
<dbReference type="OrthoDB" id="6259406at2759"/>
<dbReference type="Proteomes" id="UP000748531">
    <property type="component" value="Unassembled WGS sequence"/>
</dbReference>
<evidence type="ECO:0000313" key="3">
    <source>
        <dbReference type="EMBL" id="KAF5397253.1"/>
    </source>
</evidence>
<feature type="transmembrane region" description="Helical" evidence="2">
    <location>
        <begin position="73"/>
        <end position="98"/>
    </location>
</feature>
<sequence>MKIAKVEVSSENTVHTFIFYVRSNNGKHLPSPYVVRTLSRLDRQQLAIILGVPVVRGPGVYDLEANQPVDDRLWIIGVAFAILIVALILGWLIIFVYYNVCLASVMHLWIRSPTKDPYENQSLRGETSRSTDNGKKHVRLEKAATLQYVESQSFSIERNLEGGQNRSTASPPAITVSESNRLAAIVPIKLKAAQLKRKKSHLAKAGSSGRAWKGKGKRKDDLVNKCSTLKSSDSVTATRASDVAAAHGTVNESFADDQDERMPSETKPDEPELLQPTPFGSECLSYMRPIIISRGVRPEAVEMLGLTYSITLDEVRPTV</sequence>